<proteinExistence type="predicted"/>
<dbReference type="EMBL" id="GBRH01240544">
    <property type="protein sequence ID" value="JAD57351.1"/>
    <property type="molecule type" value="Transcribed_RNA"/>
</dbReference>
<reference evidence="1" key="1">
    <citation type="submission" date="2014-09" db="EMBL/GenBank/DDBJ databases">
        <authorList>
            <person name="Magalhaes I.L.F."/>
            <person name="Oliveira U."/>
            <person name="Santos F.R."/>
            <person name="Vidigal T.H.D.A."/>
            <person name="Brescovit A.D."/>
            <person name="Santos A.J."/>
        </authorList>
    </citation>
    <scope>NUCLEOTIDE SEQUENCE</scope>
    <source>
        <tissue evidence="1">Shoot tissue taken approximately 20 cm above the soil surface</tissue>
    </source>
</reference>
<reference evidence="1" key="2">
    <citation type="journal article" date="2015" name="Data Brief">
        <title>Shoot transcriptome of the giant reed, Arundo donax.</title>
        <authorList>
            <person name="Barrero R.A."/>
            <person name="Guerrero F.D."/>
            <person name="Moolhuijzen P."/>
            <person name="Goolsby J.A."/>
            <person name="Tidwell J."/>
            <person name="Bellgard S.E."/>
            <person name="Bellgard M.I."/>
        </authorList>
    </citation>
    <scope>NUCLEOTIDE SEQUENCE</scope>
    <source>
        <tissue evidence="1">Shoot tissue taken approximately 20 cm above the soil surface</tissue>
    </source>
</reference>
<protein>
    <submittedName>
        <fullName evidence="1">Uncharacterized protein</fullName>
    </submittedName>
</protein>
<name>A0A0A9B1T6_ARUDO</name>
<organism evidence="1">
    <name type="scientific">Arundo donax</name>
    <name type="common">Giant reed</name>
    <name type="synonym">Donax arundinaceus</name>
    <dbReference type="NCBI Taxonomy" id="35708"/>
    <lineage>
        <taxon>Eukaryota</taxon>
        <taxon>Viridiplantae</taxon>
        <taxon>Streptophyta</taxon>
        <taxon>Embryophyta</taxon>
        <taxon>Tracheophyta</taxon>
        <taxon>Spermatophyta</taxon>
        <taxon>Magnoliopsida</taxon>
        <taxon>Liliopsida</taxon>
        <taxon>Poales</taxon>
        <taxon>Poaceae</taxon>
        <taxon>PACMAD clade</taxon>
        <taxon>Arundinoideae</taxon>
        <taxon>Arundineae</taxon>
        <taxon>Arundo</taxon>
    </lineage>
</organism>
<sequence>MIRPPHTYSAQCNISICRT</sequence>
<dbReference type="AlphaFoldDB" id="A0A0A9B1T6"/>
<accession>A0A0A9B1T6</accession>
<evidence type="ECO:0000313" key="1">
    <source>
        <dbReference type="EMBL" id="JAD57351.1"/>
    </source>
</evidence>